<comment type="caution">
    <text evidence="1">The sequence shown here is derived from an EMBL/GenBank/DDBJ whole genome shotgun (WGS) entry which is preliminary data.</text>
</comment>
<dbReference type="AlphaFoldDB" id="A0AAD9IAM1"/>
<dbReference type="EMBL" id="JAQQPM010000008">
    <property type="protein sequence ID" value="KAK2074243.1"/>
    <property type="molecule type" value="Genomic_DNA"/>
</dbReference>
<reference evidence="1" key="1">
    <citation type="journal article" date="2023" name="Mol. Plant Microbe Interact.">
        <title>Elucidating the Obligate Nature and Biological Capacity of an Invasive Fungal Corn Pathogen.</title>
        <authorList>
            <person name="MacCready J.S."/>
            <person name="Roggenkamp E.M."/>
            <person name="Gdanetz K."/>
            <person name="Chilvers M.I."/>
        </authorList>
    </citation>
    <scope>NUCLEOTIDE SEQUENCE</scope>
    <source>
        <strain evidence="1">PM02</strain>
    </source>
</reference>
<sequence length="31" mass="3383">MASEPGRHLESSKRADHGLLSLGLPITLWIP</sequence>
<evidence type="ECO:0000313" key="1">
    <source>
        <dbReference type="EMBL" id="KAK2074243.1"/>
    </source>
</evidence>
<organism evidence="1 2">
    <name type="scientific">Phyllachora maydis</name>
    <dbReference type="NCBI Taxonomy" id="1825666"/>
    <lineage>
        <taxon>Eukaryota</taxon>
        <taxon>Fungi</taxon>
        <taxon>Dikarya</taxon>
        <taxon>Ascomycota</taxon>
        <taxon>Pezizomycotina</taxon>
        <taxon>Sordariomycetes</taxon>
        <taxon>Sordariomycetidae</taxon>
        <taxon>Phyllachorales</taxon>
        <taxon>Phyllachoraceae</taxon>
        <taxon>Phyllachora</taxon>
    </lineage>
</organism>
<keyword evidence="2" id="KW-1185">Reference proteome</keyword>
<name>A0AAD9IAM1_9PEZI</name>
<gene>
    <name evidence="1" type="ORF">P8C59_008464</name>
</gene>
<protein>
    <submittedName>
        <fullName evidence="1">Uncharacterized protein</fullName>
    </submittedName>
</protein>
<dbReference type="Proteomes" id="UP001217918">
    <property type="component" value="Unassembled WGS sequence"/>
</dbReference>
<proteinExistence type="predicted"/>
<evidence type="ECO:0000313" key="2">
    <source>
        <dbReference type="Proteomes" id="UP001217918"/>
    </source>
</evidence>
<accession>A0AAD9IAM1</accession>